<reference evidence="1 2" key="1">
    <citation type="submission" date="2018-10" db="EMBL/GenBank/DDBJ databases">
        <title>Sequencing the genomes of 1000 actinobacteria strains.</title>
        <authorList>
            <person name="Klenk H.-P."/>
        </authorList>
    </citation>
    <scope>NUCLEOTIDE SEQUENCE [LARGE SCALE GENOMIC DNA]</scope>
    <source>
        <strain evidence="1 2">DSM 44343</strain>
    </source>
</reference>
<sequence>MKAVAVAIAAVALVVAGLLTESRRNIEVWHGLPEGQSDLTAG</sequence>
<name>A0A495K9E1_WILMA</name>
<protein>
    <submittedName>
        <fullName evidence="1">Uncharacterized protein</fullName>
    </submittedName>
</protein>
<organism evidence="1 2">
    <name type="scientific">Williamsia marianensis</name>
    <dbReference type="NCBI Taxonomy" id="85044"/>
    <lineage>
        <taxon>Bacteria</taxon>
        <taxon>Bacillati</taxon>
        <taxon>Actinomycetota</taxon>
        <taxon>Actinomycetes</taxon>
        <taxon>Mycobacteriales</taxon>
        <taxon>Nocardiaceae</taxon>
        <taxon>Williamsia</taxon>
    </lineage>
</organism>
<evidence type="ECO:0000313" key="2">
    <source>
        <dbReference type="Proteomes" id="UP000274762"/>
    </source>
</evidence>
<evidence type="ECO:0000313" key="1">
    <source>
        <dbReference type="EMBL" id="RKR97940.1"/>
    </source>
</evidence>
<proteinExistence type="predicted"/>
<accession>A0A495K9E1</accession>
<dbReference type="Proteomes" id="UP000274762">
    <property type="component" value="Unassembled WGS sequence"/>
</dbReference>
<dbReference type="EMBL" id="RBKV01000001">
    <property type="protein sequence ID" value="RKR97940.1"/>
    <property type="molecule type" value="Genomic_DNA"/>
</dbReference>
<dbReference type="AlphaFoldDB" id="A0A495K9E1"/>
<dbReference type="RefSeq" id="WP_255283872.1">
    <property type="nucleotide sequence ID" value="NZ_CBCRXS010000001.1"/>
</dbReference>
<gene>
    <name evidence="1" type="ORF">DFJ75_4835</name>
</gene>
<comment type="caution">
    <text evidence="1">The sequence shown here is derived from an EMBL/GenBank/DDBJ whole genome shotgun (WGS) entry which is preliminary data.</text>
</comment>